<dbReference type="InterPro" id="IPR037401">
    <property type="entry name" value="SnoaL-like"/>
</dbReference>
<organism evidence="2 3">
    <name type="scientific">Tengunoibacter tsumagoiensis</name>
    <dbReference type="NCBI Taxonomy" id="2014871"/>
    <lineage>
        <taxon>Bacteria</taxon>
        <taxon>Bacillati</taxon>
        <taxon>Chloroflexota</taxon>
        <taxon>Ktedonobacteria</taxon>
        <taxon>Ktedonobacterales</taxon>
        <taxon>Dictyobacteraceae</taxon>
        <taxon>Tengunoibacter</taxon>
    </lineage>
</organism>
<proteinExistence type="predicted"/>
<keyword evidence="3" id="KW-1185">Reference proteome</keyword>
<dbReference type="SUPFAM" id="SSF54427">
    <property type="entry name" value="NTF2-like"/>
    <property type="match status" value="1"/>
</dbReference>
<dbReference type="RefSeq" id="WP_126581291.1">
    <property type="nucleotide sequence ID" value="NZ_BIFR01000001.1"/>
</dbReference>
<evidence type="ECO:0000313" key="2">
    <source>
        <dbReference type="EMBL" id="GCE13794.1"/>
    </source>
</evidence>
<reference evidence="3" key="1">
    <citation type="submission" date="2018-12" db="EMBL/GenBank/DDBJ databases">
        <title>Tengunoibacter tsumagoiensis gen. nov., sp. nov., Dictyobacter kobayashii sp. nov., D. alpinus sp. nov., and D. joshuensis sp. nov. and description of Dictyobacteraceae fam. nov. within the order Ktedonobacterales isolated from Tengu-no-mugimeshi.</title>
        <authorList>
            <person name="Wang C.M."/>
            <person name="Zheng Y."/>
            <person name="Sakai Y."/>
            <person name="Toyoda A."/>
            <person name="Minakuchi Y."/>
            <person name="Abe K."/>
            <person name="Yokota A."/>
            <person name="Yabe S."/>
        </authorList>
    </citation>
    <scope>NUCLEOTIDE SEQUENCE [LARGE SCALE GENOMIC DNA]</scope>
    <source>
        <strain evidence="3">Uno3</strain>
    </source>
</reference>
<evidence type="ECO:0000313" key="3">
    <source>
        <dbReference type="Proteomes" id="UP000287352"/>
    </source>
</evidence>
<comment type="caution">
    <text evidence="2">The sequence shown here is derived from an EMBL/GenBank/DDBJ whole genome shotgun (WGS) entry which is preliminary data.</text>
</comment>
<protein>
    <recommendedName>
        <fullName evidence="1">SnoaL-like domain-containing protein</fullName>
    </recommendedName>
</protein>
<dbReference type="OrthoDB" id="1115105at2"/>
<name>A0A402A3S2_9CHLR</name>
<accession>A0A402A3S2</accession>
<dbReference type="Pfam" id="PF12680">
    <property type="entry name" value="SnoaL_2"/>
    <property type="match status" value="1"/>
</dbReference>
<dbReference type="Proteomes" id="UP000287352">
    <property type="component" value="Unassembled WGS sequence"/>
</dbReference>
<dbReference type="EMBL" id="BIFR01000001">
    <property type="protein sequence ID" value="GCE13794.1"/>
    <property type="molecule type" value="Genomic_DNA"/>
</dbReference>
<feature type="domain" description="SnoaL-like" evidence="1">
    <location>
        <begin position="15"/>
        <end position="122"/>
    </location>
</feature>
<dbReference type="Gene3D" id="3.10.450.50">
    <property type="match status" value="1"/>
</dbReference>
<evidence type="ECO:0000259" key="1">
    <source>
        <dbReference type="Pfam" id="PF12680"/>
    </source>
</evidence>
<dbReference type="AlphaFoldDB" id="A0A402A3S2"/>
<gene>
    <name evidence="2" type="ORF">KTT_36530</name>
</gene>
<dbReference type="InterPro" id="IPR032710">
    <property type="entry name" value="NTF2-like_dom_sf"/>
</dbReference>
<sequence>MDDAPVQETRLESLVKQWVDAFNTQNTRALVALYTPDAVLFDTGMRSARRGQQEISIWFTRRFRTLSNLCYTPTGPLLQTEAQGALPWRVQGQGPSLFGQRWPGRSFQVDGLSLFTFKADLIHQQRGYYDHLSVIEQLLPFTHAPLSLLRL</sequence>